<reference evidence="4" key="1">
    <citation type="journal article" date="2019" name="Sci. Rep.">
        <title>Antennal transcriptome analyses and olfactory protein identification in an important wood-boring moth pest, Streltzoviella insularis (Lepidoptera: Cossidae).</title>
        <authorList>
            <person name="Yang Y"/>
            <person name="Li W"/>
            <person name="Tao J Zong.S."/>
        </authorList>
    </citation>
    <scope>NUCLEOTIDE SEQUENCE</scope>
    <source>
        <tissue evidence="4">Antennae</tissue>
    </source>
</reference>
<accession>A0A7D5YIR4</accession>
<keyword evidence="2" id="KW-0732">Signal</keyword>
<dbReference type="SUPFAM" id="SSF53474">
    <property type="entry name" value="alpha/beta-Hydrolases"/>
    <property type="match status" value="1"/>
</dbReference>
<evidence type="ECO:0000256" key="2">
    <source>
        <dbReference type="SAM" id="SignalP"/>
    </source>
</evidence>
<dbReference type="InterPro" id="IPR002018">
    <property type="entry name" value="CarbesteraseB"/>
</dbReference>
<name>A0A7D5YIR4_9NEOP</name>
<dbReference type="PANTHER" id="PTHR11559">
    <property type="entry name" value="CARBOXYLESTERASE"/>
    <property type="match status" value="1"/>
</dbReference>
<dbReference type="EMBL" id="MT386837">
    <property type="protein sequence ID" value="QLI62121.1"/>
    <property type="molecule type" value="mRNA"/>
</dbReference>
<reference evidence="4" key="2">
    <citation type="submission" date="2020-04" db="EMBL/GenBank/DDBJ databases">
        <authorList>
            <person name="Yang Y."/>
        </authorList>
    </citation>
    <scope>NUCLEOTIDE SEQUENCE</scope>
    <source>
        <tissue evidence="4">Antennae</tissue>
    </source>
</reference>
<dbReference type="InterPro" id="IPR050309">
    <property type="entry name" value="Type-B_Carboxylest/Lipase"/>
</dbReference>
<dbReference type="AlphaFoldDB" id="A0A7D5YIR4"/>
<feature type="signal peptide" evidence="2">
    <location>
        <begin position="1"/>
        <end position="23"/>
    </location>
</feature>
<dbReference type="Gene3D" id="3.40.50.1820">
    <property type="entry name" value="alpha/beta hydrolase"/>
    <property type="match status" value="1"/>
</dbReference>
<proteinExistence type="evidence at transcript level"/>
<feature type="chain" id="PRO_5028093721" evidence="2">
    <location>
        <begin position="24"/>
        <end position="541"/>
    </location>
</feature>
<protein>
    <submittedName>
        <fullName evidence="4">Carboxylesterase 9</fullName>
    </submittedName>
</protein>
<dbReference type="Pfam" id="PF00135">
    <property type="entry name" value="COesterase"/>
    <property type="match status" value="1"/>
</dbReference>
<evidence type="ECO:0000256" key="1">
    <source>
        <dbReference type="ARBA" id="ARBA00023180"/>
    </source>
</evidence>
<sequence>MESHALLALIIFCLCLFCKLCASQDSTEIVLPQGKLEGVYNLYGDYKQYLGIPYASIKERFQEPGDPPSWNGTLDARRRFIKCKQMFSPLKIAVGEEDCLVLNVYTPTLKMPKQLPVMVFIHGGGFYWGSDTDLIYNPKYLIEKKVIVVTVNYRLGAFGFLCLRQKEAPGNVGLKDQLAALKWVKNNIRHFGGNSNAITLFGQSVGAAAVNYLMLSQSGKGLFHRVILESGSVLMPFAFDDDPIKSAAIVASKLGYNTTDPKKLLEIFKSTAADDIVRASYVDPFNNALAPYIFKPCLENPDVSKETIIRAHPNRLLETMKLDNDISMIIGFNNKEGLRYAAHYSFEGIENLNNDFSKALPSNIFFRSKEDKTDFIKEIKSFYFNNKQITSNGLIDYFSDALIVYPTIATVQYLLKNTNVSVYNYYFKYDSLRNLNKLISGLPLTPGANHGDELFYLFNPIIYQPLPMSPNDYTMVNKMTNLWTTFAKTGKPTLSSAKYAWKRSVDKQLNFLELDKNVKMGKMANVKRVKFWTKMYEKYSL</sequence>
<dbReference type="InterPro" id="IPR029058">
    <property type="entry name" value="AB_hydrolase_fold"/>
</dbReference>
<organism evidence="4">
    <name type="scientific">Streltzoviella insularis</name>
    <dbReference type="NCBI Taxonomy" id="1206366"/>
    <lineage>
        <taxon>Eukaryota</taxon>
        <taxon>Metazoa</taxon>
        <taxon>Ecdysozoa</taxon>
        <taxon>Arthropoda</taxon>
        <taxon>Hexapoda</taxon>
        <taxon>Insecta</taxon>
        <taxon>Pterygota</taxon>
        <taxon>Neoptera</taxon>
        <taxon>Endopterygota</taxon>
        <taxon>Lepidoptera</taxon>
        <taxon>Glossata</taxon>
        <taxon>Ditrysia</taxon>
        <taxon>Cossoidea</taxon>
        <taxon>Cossidae</taxon>
        <taxon>Cossinae</taxon>
        <taxon>Streltzoviella</taxon>
    </lineage>
</organism>
<keyword evidence="1" id="KW-0325">Glycoprotein</keyword>
<feature type="domain" description="Carboxylesterase type B" evidence="3">
    <location>
        <begin position="26"/>
        <end position="532"/>
    </location>
</feature>
<evidence type="ECO:0000259" key="3">
    <source>
        <dbReference type="Pfam" id="PF00135"/>
    </source>
</evidence>
<evidence type="ECO:0000313" key="4">
    <source>
        <dbReference type="EMBL" id="QLI62121.1"/>
    </source>
</evidence>